<dbReference type="Proteomes" id="UP001149090">
    <property type="component" value="Unassembled WGS sequence"/>
</dbReference>
<proteinExistence type="predicted"/>
<reference evidence="1" key="1">
    <citation type="submission" date="2022-10" db="EMBL/GenBank/DDBJ databases">
        <title>Novel sulphate-reducing endosymbionts in the free-living metamonad Anaeramoeba.</title>
        <authorList>
            <person name="Jerlstrom-Hultqvist J."/>
            <person name="Cepicka I."/>
            <person name="Gallot-Lavallee L."/>
            <person name="Salas-Leiva D."/>
            <person name="Curtis B.A."/>
            <person name="Zahonova K."/>
            <person name="Pipaliya S."/>
            <person name="Dacks J."/>
            <person name="Roger A.J."/>
        </authorList>
    </citation>
    <scope>NUCLEOTIDE SEQUENCE</scope>
    <source>
        <strain evidence="1">BMAN</strain>
    </source>
</reference>
<gene>
    <name evidence="1" type="ORF">M0811_03507</name>
</gene>
<organism evidence="1 2">
    <name type="scientific">Anaeramoeba ignava</name>
    <name type="common">Anaerobic marine amoeba</name>
    <dbReference type="NCBI Taxonomy" id="1746090"/>
    <lineage>
        <taxon>Eukaryota</taxon>
        <taxon>Metamonada</taxon>
        <taxon>Anaeramoebidae</taxon>
        <taxon>Anaeramoeba</taxon>
    </lineage>
</organism>
<evidence type="ECO:0000313" key="1">
    <source>
        <dbReference type="EMBL" id="KAJ5066174.1"/>
    </source>
</evidence>
<dbReference type="EMBL" id="JAPDFW010000147">
    <property type="protein sequence ID" value="KAJ5066174.1"/>
    <property type="molecule type" value="Genomic_DNA"/>
</dbReference>
<evidence type="ECO:0000313" key="2">
    <source>
        <dbReference type="Proteomes" id="UP001149090"/>
    </source>
</evidence>
<accession>A0A9Q0R415</accession>
<protein>
    <submittedName>
        <fullName evidence="1">Uncharacterized protein</fullName>
    </submittedName>
</protein>
<comment type="caution">
    <text evidence="1">The sequence shown here is derived from an EMBL/GenBank/DDBJ whole genome shotgun (WGS) entry which is preliminary data.</text>
</comment>
<dbReference type="AlphaFoldDB" id="A0A9Q0R415"/>
<sequence length="145" mass="16909">MENFNNFKINLLEARDCGVGHVFLEEHNAKKNDVEKQINDFLQRHNLKPLTDWIHINETKGKEMLLGFLEKDLAYHSRLMSFEQAQGFTNQFFEFFDLNSLQVFTNAEIDGTSVSWSGVTQATFDQIIVCIDNRYIGFVCFEDED</sequence>
<name>A0A9Q0R415_ANAIG</name>
<keyword evidence="2" id="KW-1185">Reference proteome</keyword>